<reference evidence="1 2" key="1">
    <citation type="journal article" date="2015" name="Nature">
        <title>rRNA introns, odd ribosomes, and small enigmatic genomes across a large radiation of phyla.</title>
        <authorList>
            <person name="Brown C.T."/>
            <person name="Hug L.A."/>
            <person name="Thomas B.C."/>
            <person name="Sharon I."/>
            <person name="Castelle C.J."/>
            <person name="Singh A."/>
            <person name="Wilkins M.J."/>
            <person name="Williams K.H."/>
            <person name="Banfield J.F."/>
        </authorList>
    </citation>
    <scope>NUCLEOTIDE SEQUENCE [LARGE SCALE GENOMIC DNA]</scope>
</reference>
<organism evidence="1 2">
    <name type="scientific">Candidatus Woesebacteria bacterium GW2011_GWB1_43_14</name>
    <dbReference type="NCBI Taxonomy" id="1618578"/>
    <lineage>
        <taxon>Bacteria</taxon>
        <taxon>Candidatus Woeseibacteriota</taxon>
    </lineage>
</organism>
<comment type="caution">
    <text evidence="1">The sequence shown here is derived from an EMBL/GenBank/DDBJ whole genome shotgun (WGS) entry which is preliminary data.</text>
</comment>
<gene>
    <name evidence="1" type="ORF">UV74_C0013G0542</name>
</gene>
<sequence length="68" mass="7767">MFVEIGKTYEVGIAEDIMRMHALVEVLGRNPYFSGGWRCKIVRHLCGENTLDVGKEATFFPDELKPHN</sequence>
<proteinExistence type="predicted"/>
<evidence type="ECO:0000313" key="1">
    <source>
        <dbReference type="EMBL" id="KKS97420.1"/>
    </source>
</evidence>
<dbReference type="EMBL" id="LCFQ01000013">
    <property type="protein sequence ID" value="KKS97420.1"/>
    <property type="molecule type" value="Genomic_DNA"/>
</dbReference>
<dbReference type="STRING" id="1618578.UV74_C0013G0542"/>
<name>A0A0G1DHS7_9BACT</name>
<dbReference type="Proteomes" id="UP000034090">
    <property type="component" value="Unassembled WGS sequence"/>
</dbReference>
<accession>A0A0G1DHS7</accession>
<protein>
    <submittedName>
        <fullName evidence="1">Uncharacterized protein</fullName>
    </submittedName>
</protein>
<dbReference type="AlphaFoldDB" id="A0A0G1DHS7"/>
<evidence type="ECO:0000313" key="2">
    <source>
        <dbReference type="Proteomes" id="UP000034090"/>
    </source>
</evidence>